<accession>A0A0A0KLP4</accession>
<dbReference type="Proteomes" id="UP000029981">
    <property type="component" value="Chromosome 6"/>
</dbReference>
<dbReference type="AlphaFoldDB" id="A0A0A0KLP4"/>
<dbReference type="Gramene" id="KGN49307">
    <property type="protein sequence ID" value="KGN49307"/>
    <property type="gene ID" value="Csa_6G519590"/>
</dbReference>
<sequence length="79" mass="8852">MTIDVDRMTVRETDWIGPGGLDGIWFDRMWVTEGGLPTHRHPRYPTFSNLQSQFELGLGPEPEPGSPPTSSKDPTQITL</sequence>
<evidence type="ECO:0000313" key="2">
    <source>
        <dbReference type="EMBL" id="KGN49307.1"/>
    </source>
</evidence>
<reference evidence="2 3" key="4">
    <citation type="journal article" date="2011" name="BMC Genomics">
        <title>RNA-Seq improves annotation of protein-coding genes in the cucumber genome.</title>
        <authorList>
            <person name="Li Z."/>
            <person name="Zhang Z."/>
            <person name="Yan P."/>
            <person name="Huang S."/>
            <person name="Fei Z."/>
            <person name="Lin K."/>
        </authorList>
    </citation>
    <scope>NUCLEOTIDE SEQUENCE [LARGE SCALE GENOMIC DNA]</scope>
    <source>
        <strain evidence="3">cv. 9930</strain>
    </source>
</reference>
<evidence type="ECO:0000256" key="1">
    <source>
        <dbReference type="SAM" id="MobiDB-lite"/>
    </source>
</evidence>
<protein>
    <submittedName>
        <fullName evidence="2">Uncharacterized protein</fullName>
    </submittedName>
</protein>
<reference evidence="2 3" key="1">
    <citation type="journal article" date="2009" name="Nat. Genet.">
        <title>The genome of the cucumber, Cucumis sativus L.</title>
        <authorList>
            <person name="Huang S."/>
            <person name="Li R."/>
            <person name="Zhang Z."/>
            <person name="Li L."/>
            <person name="Gu X."/>
            <person name="Fan W."/>
            <person name="Lucas W.J."/>
            <person name="Wang X."/>
            <person name="Xie B."/>
            <person name="Ni P."/>
            <person name="Ren Y."/>
            <person name="Zhu H."/>
            <person name="Li J."/>
            <person name="Lin K."/>
            <person name="Jin W."/>
            <person name="Fei Z."/>
            <person name="Li G."/>
            <person name="Staub J."/>
            <person name="Kilian A."/>
            <person name="van der Vossen E.A."/>
            <person name="Wu Y."/>
            <person name="Guo J."/>
            <person name="He J."/>
            <person name="Jia Z."/>
            <person name="Ren Y."/>
            <person name="Tian G."/>
            <person name="Lu Y."/>
            <person name="Ruan J."/>
            <person name="Qian W."/>
            <person name="Wang M."/>
            <person name="Huang Q."/>
            <person name="Li B."/>
            <person name="Xuan Z."/>
            <person name="Cao J."/>
            <person name="Asan"/>
            <person name="Wu Z."/>
            <person name="Zhang J."/>
            <person name="Cai Q."/>
            <person name="Bai Y."/>
            <person name="Zhao B."/>
            <person name="Han Y."/>
            <person name="Li Y."/>
            <person name="Li X."/>
            <person name="Wang S."/>
            <person name="Shi Q."/>
            <person name="Liu S."/>
            <person name="Cho W.K."/>
            <person name="Kim J.Y."/>
            <person name="Xu Y."/>
            <person name="Heller-Uszynska K."/>
            <person name="Miao H."/>
            <person name="Cheng Z."/>
            <person name="Zhang S."/>
            <person name="Wu J."/>
            <person name="Yang Y."/>
            <person name="Kang H."/>
            <person name="Li M."/>
            <person name="Liang H."/>
            <person name="Ren X."/>
            <person name="Shi Z."/>
            <person name="Wen M."/>
            <person name="Jian M."/>
            <person name="Yang H."/>
            <person name="Zhang G."/>
            <person name="Yang Z."/>
            <person name="Chen R."/>
            <person name="Liu S."/>
            <person name="Li J."/>
            <person name="Ma L."/>
            <person name="Liu H."/>
            <person name="Zhou Y."/>
            <person name="Zhao J."/>
            <person name="Fang X."/>
            <person name="Li G."/>
            <person name="Fang L."/>
            <person name="Li Y."/>
            <person name="Liu D."/>
            <person name="Zheng H."/>
            <person name="Zhang Y."/>
            <person name="Qin N."/>
            <person name="Li Z."/>
            <person name="Yang G."/>
            <person name="Yang S."/>
            <person name="Bolund L."/>
            <person name="Kristiansen K."/>
            <person name="Zheng H."/>
            <person name="Li S."/>
            <person name="Zhang X."/>
            <person name="Yang H."/>
            <person name="Wang J."/>
            <person name="Sun R."/>
            <person name="Zhang B."/>
            <person name="Jiang S."/>
            <person name="Wang J."/>
            <person name="Du Y."/>
            <person name="Li S."/>
        </authorList>
    </citation>
    <scope>NUCLEOTIDE SEQUENCE [LARGE SCALE GENOMIC DNA]</scope>
    <source>
        <strain evidence="3">cv. 9930</strain>
    </source>
</reference>
<name>A0A0A0KLP4_CUCSA</name>
<feature type="region of interest" description="Disordered" evidence="1">
    <location>
        <begin position="54"/>
        <end position="79"/>
    </location>
</feature>
<dbReference type="EMBL" id="CM002927">
    <property type="protein sequence ID" value="KGN49307.1"/>
    <property type="molecule type" value="Genomic_DNA"/>
</dbReference>
<keyword evidence="3" id="KW-1185">Reference proteome</keyword>
<proteinExistence type="predicted"/>
<gene>
    <name evidence="2" type="ORF">Csa_6G519590</name>
</gene>
<organism evidence="2 3">
    <name type="scientific">Cucumis sativus</name>
    <name type="common">Cucumber</name>
    <dbReference type="NCBI Taxonomy" id="3659"/>
    <lineage>
        <taxon>Eukaryota</taxon>
        <taxon>Viridiplantae</taxon>
        <taxon>Streptophyta</taxon>
        <taxon>Embryophyta</taxon>
        <taxon>Tracheophyta</taxon>
        <taxon>Spermatophyta</taxon>
        <taxon>Magnoliopsida</taxon>
        <taxon>eudicotyledons</taxon>
        <taxon>Gunneridae</taxon>
        <taxon>Pentapetalae</taxon>
        <taxon>rosids</taxon>
        <taxon>fabids</taxon>
        <taxon>Cucurbitales</taxon>
        <taxon>Cucurbitaceae</taxon>
        <taxon>Benincaseae</taxon>
        <taxon>Cucumis</taxon>
    </lineage>
</organism>
<evidence type="ECO:0000313" key="3">
    <source>
        <dbReference type="Proteomes" id="UP000029981"/>
    </source>
</evidence>
<reference evidence="2 3" key="3">
    <citation type="journal article" date="2010" name="BMC Genomics">
        <title>Transcriptome sequencing and comparative analysis of cucumber flowers with different sex types.</title>
        <authorList>
            <person name="Guo S."/>
            <person name="Zheng Y."/>
            <person name="Joung J.G."/>
            <person name="Liu S."/>
            <person name="Zhang Z."/>
            <person name="Crasta O.R."/>
            <person name="Sobral B.W."/>
            <person name="Xu Y."/>
            <person name="Huang S."/>
            <person name="Fei Z."/>
        </authorList>
    </citation>
    <scope>NUCLEOTIDE SEQUENCE [LARGE SCALE GENOMIC DNA]</scope>
    <source>
        <strain evidence="3">cv. 9930</strain>
    </source>
</reference>
<reference evidence="2 3" key="2">
    <citation type="journal article" date="2009" name="PLoS ONE">
        <title>An integrated genetic and cytogenetic map of the cucumber genome.</title>
        <authorList>
            <person name="Ren Y."/>
            <person name="Zhang Z."/>
            <person name="Liu J."/>
            <person name="Staub J.E."/>
            <person name="Han Y."/>
            <person name="Cheng Z."/>
            <person name="Li X."/>
            <person name="Lu J."/>
            <person name="Miao H."/>
            <person name="Kang H."/>
            <person name="Xie B."/>
            <person name="Gu X."/>
            <person name="Wang X."/>
            <person name="Du Y."/>
            <person name="Jin W."/>
            <person name="Huang S."/>
        </authorList>
    </citation>
    <scope>NUCLEOTIDE SEQUENCE [LARGE SCALE GENOMIC DNA]</scope>
    <source>
        <strain evidence="3">cv. 9930</strain>
    </source>
</reference>